<comment type="subcellular location">
    <subcellularLocation>
        <location evidence="2">Nucleus</location>
        <location evidence="2">Nucleolus</location>
    </subcellularLocation>
</comment>
<accession>A0A3G2S9I8</accession>
<reference evidence="7 8" key="1">
    <citation type="submission" date="2018-10" db="EMBL/GenBank/DDBJ databases">
        <title>Complete genome sequence of Malassezia restricta CBS 7877.</title>
        <authorList>
            <person name="Morand S.C."/>
            <person name="Bertignac M."/>
            <person name="Iltis A."/>
            <person name="Kolder I."/>
            <person name="Pirovano W."/>
            <person name="Jourdain R."/>
            <person name="Clavaud C."/>
        </authorList>
    </citation>
    <scope>NUCLEOTIDE SEQUENCE [LARGE SCALE GENOMIC DNA]</scope>
    <source>
        <strain evidence="7 8">CBS 7877</strain>
    </source>
</reference>
<dbReference type="GO" id="GO:0005730">
    <property type="term" value="C:nucleolus"/>
    <property type="evidence" value="ECO:0007669"/>
    <property type="project" value="UniProtKB-SubCell"/>
</dbReference>
<evidence type="ECO:0000256" key="1">
    <source>
        <dbReference type="ARBA" id="ARBA00002889"/>
    </source>
</evidence>
<dbReference type="AlphaFoldDB" id="A0A3G2S9I8"/>
<dbReference type="Pfam" id="PF09420">
    <property type="entry name" value="Nop16"/>
    <property type="match status" value="1"/>
</dbReference>
<evidence type="ECO:0000256" key="2">
    <source>
        <dbReference type="ARBA" id="ARBA00004604"/>
    </source>
</evidence>
<dbReference type="VEuPathDB" id="FungiDB:DNF11_3824"/>
<evidence type="ECO:0000256" key="4">
    <source>
        <dbReference type="ARBA" id="ARBA00015522"/>
    </source>
</evidence>
<dbReference type="GO" id="GO:0042273">
    <property type="term" value="P:ribosomal large subunit biogenesis"/>
    <property type="evidence" value="ECO:0007669"/>
    <property type="project" value="TreeGrafter"/>
</dbReference>
<keyword evidence="8" id="KW-1185">Reference proteome</keyword>
<dbReference type="InterPro" id="IPR019002">
    <property type="entry name" value="Ribosome_biogenesis_Nop16"/>
</dbReference>
<comment type="similarity">
    <text evidence="3">Belongs to the NOP16 family.</text>
</comment>
<sequence length="223" mass="24816">MANPRQRRKARSGKWSGATKSAKRSQQRRLKRAPTVMGPEVLRENWDPKLTVRQNYAKLGLVPTLASQSGGLDRNDPYAQVAPAEPSSSTDRPRKGMARVIRDESGQIVDLIEYSEEDHVETTPWGKQLNADEEEPVDQAASLLPPRLNEGRDTDTVQALEKIAAEHQPVERFASAGEHAWLVDLVKAHGSDVDSMAQDLRRNVWQKTPGEIRRALKKAGLAT</sequence>
<dbReference type="OrthoDB" id="285729at2759"/>
<dbReference type="EMBL" id="CP033155">
    <property type="protein sequence ID" value="AYO44774.1"/>
    <property type="molecule type" value="Genomic_DNA"/>
</dbReference>
<name>A0A3G2S9I8_MALR7</name>
<proteinExistence type="inferred from homology"/>
<comment type="function">
    <text evidence="1">Involved in the biogenesis of the 60S ribosomal subunit.</text>
</comment>
<feature type="compositionally biased region" description="Basic residues" evidence="6">
    <location>
        <begin position="21"/>
        <end position="32"/>
    </location>
</feature>
<dbReference type="Proteomes" id="UP000269793">
    <property type="component" value="Chromosome VIII"/>
</dbReference>
<evidence type="ECO:0000256" key="5">
    <source>
        <dbReference type="ARBA" id="ARBA00023242"/>
    </source>
</evidence>
<evidence type="ECO:0000256" key="6">
    <source>
        <dbReference type="SAM" id="MobiDB-lite"/>
    </source>
</evidence>
<feature type="region of interest" description="Disordered" evidence="6">
    <location>
        <begin position="1"/>
        <end position="40"/>
    </location>
</feature>
<feature type="region of interest" description="Disordered" evidence="6">
    <location>
        <begin position="66"/>
        <end position="102"/>
    </location>
</feature>
<gene>
    <name evidence="7" type="primary">NOP16</name>
    <name evidence="7" type="ORF">DNF11_3824</name>
</gene>
<dbReference type="PANTHER" id="PTHR13243">
    <property type="entry name" value="HSPC111 PROTEIN-RELATED"/>
    <property type="match status" value="1"/>
</dbReference>
<feature type="region of interest" description="Disordered" evidence="6">
    <location>
        <begin position="114"/>
        <end position="139"/>
    </location>
</feature>
<keyword evidence="5" id="KW-0539">Nucleus</keyword>
<dbReference type="STRING" id="425264.A0A3G2S9I8"/>
<evidence type="ECO:0000313" key="8">
    <source>
        <dbReference type="Proteomes" id="UP000269793"/>
    </source>
</evidence>
<protein>
    <recommendedName>
        <fullName evidence="4">Nucleolar protein 16</fullName>
    </recommendedName>
</protein>
<dbReference type="PANTHER" id="PTHR13243:SF1">
    <property type="entry name" value="NUCLEOLAR PROTEIN 16"/>
    <property type="match status" value="1"/>
</dbReference>
<organism evidence="7 8">
    <name type="scientific">Malassezia restricta (strain ATCC 96810 / NBRC 103918 / CBS 7877)</name>
    <name type="common">Seborrheic dermatitis infection agent</name>
    <dbReference type="NCBI Taxonomy" id="425264"/>
    <lineage>
        <taxon>Eukaryota</taxon>
        <taxon>Fungi</taxon>
        <taxon>Dikarya</taxon>
        <taxon>Basidiomycota</taxon>
        <taxon>Ustilaginomycotina</taxon>
        <taxon>Malasseziomycetes</taxon>
        <taxon>Malasseziales</taxon>
        <taxon>Malasseziaceae</taxon>
        <taxon>Malassezia</taxon>
    </lineage>
</organism>
<evidence type="ECO:0000256" key="3">
    <source>
        <dbReference type="ARBA" id="ARBA00008479"/>
    </source>
</evidence>
<feature type="compositionally biased region" description="Basic residues" evidence="6">
    <location>
        <begin position="1"/>
        <end position="12"/>
    </location>
</feature>
<evidence type="ECO:0000313" key="7">
    <source>
        <dbReference type="EMBL" id="AYO44774.1"/>
    </source>
</evidence>